<dbReference type="Gene3D" id="3.40.605.10">
    <property type="entry name" value="Aldehyde Dehydrogenase, Chain A, domain 1"/>
    <property type="match status" value="1"/>
</dbReference>
<dbReference type="EMBL" id="CZQE01000279">
    <property type="protein sequence ID" value="CUS45566.1"/>
    <property type="molecule type" value="Genomic_DNA"/>
</dbReference>
<dbReference type="EC" id="1.2.1.16" evidence="4"/>
<dbReference type="InterPro" id="IPR016161">
    <property type="entry name" value="Ald_DH/histidinol_DH"/>
</dbReference>
<comment type="similarity">
    <text evidence="1">Belongs to the aldehyde dehydrogenase family.</text>
</comment>
<accession>A0A161K0R9</accession>
<sequence>MSDGGALETTLFYGGEWHLPVDEAWFTIVDPATRRPIGRTALAGSRDVDLAVAAAREAQRGWAAIGADTRARILHVAADLLAARADAIARLLTQEQGKPVPDSRKEIDFGIEVIRYYAEEARRVGGTIRPSASPDVRNIVTHHPVGIVAGIVPWNYPVDLYCWKVAPALAAGCPVIIKPPHETPFAIAEVVRCFDEAGLPAGVLANLPGRGPEAGAALAEHPGIAMISATASIAAGQEIARRAAGNLKRLSLELGGHAPFIVLRDADVEAAAKAALRRSFSNMGQICIAVNRILVHRDVHRRFAEALATQADAIVLGHGLSDGVAYGPVLNDSVIQRTQAHLDDALAKGGRLLAGGVRPRFEGLEDGFFYRPTVVDEAPLDSLPMTTESFGPIVAMRAFDTVEEMLSISNGLEYGLAAYLYTEDLEAGWAVADALDFGMVGLNVNDTSDLQAPFGGTKLSGLGRELGPEGLMAYLEPKLVRMRRRSFG</sequence>
<dbReference type="InterPro" id="IPR050740">
    <property type="entry name" value="Aldehyde_DH_Superfamily"/>
</dbReference>
<dbReference type="PROSITE" id="PS00070">
    <property type="entry name" value="ALDEHYDE_DEHYDR_CYS"/>
    <property type="match status" value="1"/>
</dbReference>
<reference evidence="4" key="1">
    <citation type="submission" date="2015-10" db="EMBL/GenBank/DDBJ databases">
        <authorList>
            <person name="Gilbert D.G."/>
        </authorList>
    </citation>
    <scope>NUCLEOTIDE SEQUENCE</scope>
</reference>
<dbReference type="InterPro" id="IPR016160">
    <property type="entry name" value="Ald_DH_CS_CYS"/>
</dbReference>
<dbReference type="PANTHER" id="PTHR43353:SF5">
    <property type="entry name" value="SUCCINATE-SEMIALDEHYDE DEHYDROGENASE, MITOCHONDRIAL"/>
    <property type="match status" value="1"/>
</dbReference>
<proteinExistence type="inferred from homology"/>
<dbReference type="GO" id="GO:0004777">
    <property type="term" value="F:succinate-semialdehyde dehydrogenase (NAD+) activity"/>
    <property type="evidence" value="ECO:0007669"/>
    <property type="project" value="TreeGrafter"/>
</dbReference>
<evidence type="ECO:0000259" key="3">
    <source>
        <dbReference type="Pfam" id="PF00171"/>
    </source>
</evidence>
<dbReference type="PANTHER" id="PTHR43353">
    <property type="entry name" value="SUCCINATE-SEMIALDEHYDE DEHYDROGENASE, MITOCHONDRIAL"/>
    <property type="match status" value="1"/>
</dbReference>
<dbReference type="FunFam" id="3.40.605.10:FF:000007">
    <property type="entry name" value="NAD/NADP-dependent betaine aldehyde dehydrogenase"/>
    <property type="match status" value="1"/>
</dbReference>
<dbReference type="GO" id="GO:0009450">
    <property type="term" value="P:gamma-aminobutyric acid catabolic process"/>
    <property type="evidence" value="ECO:0007669"/>
    <property type="project" value="TreeGrafter"/>
</dbReference>
<dbReference type="InterPro" id="IPR016163">
    <property type="entry name" value="Ald_DH_C"/>
</dbReference>
<dbReference type="InterPro" id="IPR015590">
    <property type="entry name" value="Aldehyde_DH_dom"/>
</dbReference>
<dbReference type="Gene3D" id="3.40.309.10">
    <property type="entry name" value="Aldehyde Dehydrogenase, Chain A, domain 2"/>
    <property type="match status" value="1"/>
</dbReference>
<keyword evidence="2 4" id="KW-0560">Oxidoreductase</keyword>
<feature type="domain" description="Aldehyde dehydrogenase" evidence="3">
    <location>
        <begin position="26"/>
        <end position="480"/>
    </location>
</feature>
<protein>
    <submittedName>
        <fullName evidence="4">Succinate-semialdehyde dehydrogenase [NAD(P)+]</fullName>
        <ecNumber evidence="4">1.2.1.16</ecNumber>
    </submittedName>
</protein>
<dbReference type="InterPro" id="IPR016162">
    <property type="entry name" value="Ald_DH_N"/>
</dbReference>
<evidence type="ECO:0000256" key="2">
    <source>
        <dbReference type="ARBA" id="ARBA00023002"/>
    </source>
</evidence>
<gene>
    <name evidence="4" type="ORF">MGWOODY_Smn1984</name>
</gene>
<evidence type="ECO:0000256" key="1">
    <source>
        <dbReference type="ARBA" id="ARBA00009986"/>
    </source>
</evidence>
<name>A0A161K0R9_9ZZZZ</name>
<dbReference type="SUPFAM" id="SSF53720">
    <property type="entry name" value="ALDH-like"/>
    <property type="match status" value="1"/>
</dbReference>
<organism evidence="4">
    <name type="scientific">hydrothermal vent metagenome</name>
    <dbReference type="NCBI Taxonomy" id="652676"/>
    <lineage>
        <taxon>unclassified sequences</taxon>
        <taxon>metagenomes</taxon>
        <taxon>ecological metagenomes</taxon>
    </lineage>
</organism>
<evidence type="ECO:0000313" key="4">
    <source>
        <dbReference type="EMBL" id="CUS45566.1"/>
    </source>
</evidence>
<dbReference type="AlphaFoldDB" id="A0A161K0R9"/>
<dbReference type="Pfam" id="PF00171">
    <property type="entry name" value="Aldedh"/>
    <property type="match status" value="1"/>
</dbReference>